<feature type="chain" id="PRO_5020464252" evidence="1">
    <location>
        <begin position="21"/>
        <end position="421"/>
    </location>
</feature>
<evidence type="ECO:0000313" key="3">
    <source>
        <dbReference type="Proteomes" id="UP000289784"/>
    </source>
</evidence>
<name>A0A4Q1JXT1_9GAMM</name>
<sequence length="421" mass="45492">MSRFRSTVLAAMLTTGLLCSAGLTTGPLAEQDGRPATPATVQPPLDSRARLDAWLEASRGMRDPLDAFSAGGRQRFLSGLQFGERGVVSLPFEDMRWELDQEQAQAVLTLLGLDADPIAKTLQTSPVPSSWRADPHRPSGIDQRYSEYIALTRAATRLDDLARARHAGAGFRQVFPRHLVEGAAKLGNPDLLLLTRATSIAANDSGDPGLAEELLTLIDLLGKRGMQSHALIESAQRALLASAKLDDARALVTHFPALKLASVPAVVTPADALPTGPRWWRLSADGTRMDAATVDLSDLQILVLAGCHFSVDAARDIASDPELAPVFAAHAHWIGQPPGIEDLNAWKDWNAQFPNSPMYLVTRRSDWALFRNWPMPTYAVIRSGKVLEQMSGAFGNAPELRLALIAMLGRHGLMSPANGTE</sequence>
<dbReference type="AlphaFoldDB" id="A0A4Q1JXT1"/>
<proteinExistence type="predicted"/>
<organism evidence="2 3">
    <name type="scientific">Pseudoxanthomonas composti</name>
    <dbReference type="NCBI Taxonomy" id="2137479"/>
    <lineage>
        <taxon>Bacteria</taxon>
        <taxon>Pseudomonadati</taxon>
        <taxon>Pseudomonadota</taxon>
        <taxon>Gammaproteobacteria</taxon>
        <taxon>Lysobacterales</taxon>
        <taxon>Lysobacteraceae</taxon>
        <taxon>Pseudoxanthomonas</taxon>
    </lineage>
</organism>
<evidence type="ECO:0000313" key="2">
    <source>
        <dbReference type="EMBL" id="RXR07120.1"/>
    </source>
</evidence>
<dbReference type="Proteomes" id="UP000289784">
    <property type="component" value="Unassembled WGS sequence"/>
</dbReference>
<dbReference type="EMBL" id="SAWZ01000002">
    <property type="protein sequence ID" value="RXR07120.1"/>
    <property type="molecule type" value="Genomic_DNA"/>
</dbReference>
<feature type="signal peptide" evidence="1">
    <location>
        <begin position="1"/>
        <end position="20"/>
    </location>
</feature>
<dbReference type="OrthoDB" id="6053168at2"/>
<dbReference type="RefSeq" id="WP_129469931.1">
    <property type="nucleotide sequence ID" value="NZ_SAWZ01000002.1"/>
</dbReference>
<accession>A0A4Q1JXT1</accession>
<reference evidence="2 3" key="1">
    <citation type="submission" date="2019-01" db="EMBL/GenBank/DDBJ databases">
        <title>Pseudoxanthomonas composti sp. nov., isolated from compost.</title>
        <authorList>
            <person name="Yang G."/>
        </authorList>
    </citation>
    <scope>NUCLEOTIDE SEQUENCE [LARGE SCALE GENOMIC DNA]</scope>
    <source>
        <strain evidence="2 3">GSS15</strain>
    </source>
</reference>
<comment type="caution">
    <text evidence="2">The sequence shown here is derived from an EMBL/GenBank/DDBJ whole genome shotgun (WGS) entry which is preliminary data.</text>
</comment>
<keyword evidence="3" id="KW-1185">Reference proteome</keyword>
<keyword evidence="1" id="KW-0732">Signal</keyword>
<protein>
    <submittedName>
        <fullName evidence="2">Uncharacterized protein</fullName>
    </submittedName>
</protein>
<gene>
    <name evidence="2" type="ORF">EPA99_04140</name>
</gene>
<evidence type="ECO:0000256" key="1">
    <source>
        <dbReference type="SAM" id="SignalP"/>
    </source>
</evidence>